<sequence>MEQLPKRFLSFELLKSGKRVGVKRLHPQGFHNDNMIVMFEHGAFDNAFSRLYDEGMSLIEKTAAYIDGDGKIASRNLSGEASSLYAAEAMRMSTRLMQVASWLLLFRAAREKEMTKDQIAQEKAKVCLNTPSLIDENPNWKELPEEFKHLVELSLRIEERVRHMDRDVESALNHDENGLNPVNKQINMIKAAFQHN</sequence>
<organism evidence="1 2">
    <name type="scientific">Bartonella apihabitans</name>
    <dbReference type="NCBI Taxonomy" id="2750929"/>
    <lineage>
        <taxon>Bacteria</taxon>
        <taxon>Pseudomonadati</taxon>
        <taxon>Pseudomonadota</taxon>
        <taxon>Alphaproteobacteria</taxon>
        <taxon>Hyphomicrobiales</taxon>
        <taxon>Bartonellaceae</taxon>
        <taxon>Bartonella</taxon>
    </lineage>
</organism>
<dbReference type="Gene3D" id="1.10.8.930">
    <property type="entry name" value="Protein of unknown function DUF1465"/>
    <property type="match status" value="1"/>
</dbReference>
<dbReference type="InterPro" id="IPR038301">
    <property type="entry name" value="AraC-like_sf"/>
</dbReference>
<protein>
    <submittedName>
        <fullName evidence="1">Regulator of CtrA degradation</fullName>
    </submittedName>
</protein>
<dbReference type="Pfam" id="PF07323">
    <property type="entry name" value="DUF1465"/>
    <property type="match status" value="1"/>
</dbReference>
<dbReference type="EMBL" id="CP015820">
    <property type="protein sequence ID" value="AQT43543.1"/>
    <property type="molecule type" value="Genomic_DNA"/>
</dbReference>
<dbReference type="InterPro" id="IPR010848">
    <property type="entry name" value="DUF1465"/>
</dbReference>
<dbReference type="AlphaFoldDB" id="A0A1U9MDZ2"/>
<gene>
    <name evidence="1" type="ORF">BBC0178_021150</name>
</gene>
<keyword evidence="2" id="KW-1185">Reference proteome</keyword>
<dbReference type="Proteomes" id="UP000189660">
    <property type="component" value="Chromosome"/>
</dbReference>
<proteinExistence type="predicted"/>
<dbReference type="KEGG" id="bapa:BBC0178_021150"/>
<name>A0A1U9MDZ2_9HYPH</name>
<evidence type="ECO:0000313" key="1">
    <source>
        <dbReference type="EMBL" id="AQT43543.1"/>
    </source>
</evidence>
<evidence type="ECO:0000313" key="2">
    <source>
        <dbReference type="Proteomes" id="UP000189660"/>
    </source>
</evidence>
<dbReference type="OrthoDB" id="9799531at2"/>
<reference evidence="1 2" key="1">
    <citation type="submission" date="2016-11" db="EMBL/GenBank/DDBJ databases">
        <title>Comparative genomics of Bartonella apis.</title>
        <authorList>
            <person name="Engel P."/>
        </authorList>
    </citation>
    <scope>NUCLEOTIDE SEQUENCE [LARGE SCALE GENOMIC DNA]</scope>
    <source>
        <strain evidence="1 2">BBC0178</strain>
    </source>
</reference>
<accession>A0A1U9MDZ2</accession>